<comment type="caution">
    <text evidence="1">The sequence shown here is derived from an EMBL/GenBank/DDBJ whole genome shotgun (WGS) entry which is preliminary data.</text>
</comment>
<protein>
    <submittedName>
        <fullName evidence="1">Uncharacterized protein</fullName>
    </submittedName>
</protein>
<dbReference type="AlphaFoldDB" id="F2ANL4"/>
<evidence type="ECO:0000313" key="1">
    <source>
        <dbReference type="EMBL" id="EGF28760.1"/>
    </source>
</evidence>
<organism evidence="1 2">
    <name type="scientific">Rhodopirellula baltica WH47</name>
    <dbReference type="NCBI Taxonomy" id="991778"/>
    <lineage>
        <taxon>Bacteria</taxon>
        <taxon>Pseudomonadati</taxon>
        <taxon>Planctomycetota</taxon>
        <taxon>Planctomycetia</taxon>
        <taxon>Pirellulales</taxon>
        <taxon>Pirellulaceae</taxon>
        <taxon>Rhodopirellula</taxon>
    </lineage>
</organism>
<dbReference type="Proteomes" id="UP000006222">
    <property type="component" value="Unassembled WGS sequence"/>
</dbReference>
<reference evidence="1 2" key="1">
    <citation type="journal article" date="2013" name="Mar. Genomics">
        <title>Expression of sulfatases in Rhodopirellula baltica and the diversity of sulfatases in the genus Rhodopirellula.</title>
        <authorList>
            <person name="Wegner C.E."/>
            <person name="Richter-Heitmann T."/>
            <person name="Klindworth A."/>
            <person name="Klockow C."/>
            <person name="Richter M."/>
            <person name="Achstetter T."/>
            <person name="Glockner F.O."/>
            <person name="Harder J."/>
        </authorList>
    </citation>
    <scope>NUCLEOTIDE SEQUENCE [LARGE SCALE GENOMIC DNA]</scope>
    <source>
        <strain evidence="1 2">WH47</strain>
    </source>
</reference>
<dbReference type="PATRIC" id="fig|991778.3.peg.1347"/>
<accession>F2ANL4</accession>
<proteinExistence type="predicted"/>
<gene>
    <name evidence="1" type="ORF">RBWH47_03792</name>
</gene>
<evidence type="ECO:0000313" key="2">
    <source>
        <dbReference type="Proteomes" id="UP000006222"/>
    </source>
</evidence>
<sequence>MEETDEQLRRLQDARVASKVRGATPGDVRSAIIKGNWQRCGFE</sequence>
<name>F2ANL4_RHOBT</name>
<dbReference type="EMBL" id="AFAR01000070">
    <property type="protein sequence ID" value="EGF28760.1"/>
    <property type="molecule type" value="Genomic_DNA"/>
</dbReference>